<evidence type="ECO:0000313" key="2">
    <source>
        <dbReference type="Proteomes" id="UP001596447"/>
    </source>
</evidence>
<dbReference type="Proteomes" id="UP001596447">
    <property type="component" value="Unassembled WGS sequence"/>
</dbReference>
<proteinExistence type="predicted"/>
<accession>A0ABD5Z403</accession>
<comment type="caution">
    <text evidence="1">The sequence shown here is derived from an EMBL/GenBank/DDBJ whole genome shotgun (WGS) entry which is preliminary data.</text>
</comment>
<gene>
    <name evidence="1" type="ORF">ACFQJ9_10945</name>
</gene>
<reference evidence="1 2" key="1">
    <citation type="journal article" date="2019" name="Int. J. Syst. Evol. Microbiol.">
        <title>The Global Catalogue of Microorganisms (GCM) 10K type strain sequencing project: providing services to taxonomists for standard genome sequencing and annotation.</title>
        <authorList>
            <consortium name="The Broad Institute Genomics Platform"/>
            <consortium name="The Broad Institute Genome Sequencing Center for Infectious Disease"/>
            <person name="Wu L."/>
            <person name="Ma J."/>
        </authorList>
    </citation>
    <scope>NUCLEOTIDE SEQUENCE [LARGE SCALE GENOMIC DNA]</scope>
    <source>
        <strain evidence="1 2">XZGYJ-43</strain>
    </source>
</reference>
<dbReference type="EMBL" id="JBHTAR010000011">
    <property type="protein sequence ID" value="MFC7199917.1"/>
    <property type="molecule type" value="Genomic_DNA"/>
</dbReference>
<dbReference type="NCBIfam" id="NF011470">
    <property type="entry name" value="PRK14887.1"/>
    <property type="match status" value="1"/>
</dbReference>
<protein>
    <submittedName>
        <fullName evidence="1">KEOPS complex subunit Pcc1</fullName>
    </submittedName>
</protein>
<evidence type="ECO:0000313" key="1">
    <source>
        <dbReference type="EMBL" id="MFC7199917.1"/>
    </source>
</evidence>
<name>A0ABD5Z403_9EURY</name>
<dbReference type="AlphaFoldDB" id="A0ABD5Z403"/>
<keyword evidence="2" id="KW-1185">Reference proteome</keyword>
<sequence>MSRRHATIRTTVDDPELVAAALRPDNTSEMDTTVEDDAVVTTIERDTTGGLRTTTDDYVVNLTVANEIVQQADNFTQSNHE</sequence>
<organism evidence="1 2">
    <name type="scientific">Halospeciosus flavus</name>
    <dbReference type="NCBI Taxonomy" id="3032283"/>
    <lineage>
        <taxon>Archaea</taxon>
        <taxon>Methanobacteriati</taxon>
        <taxon>Methanobacteriota</taxon>
        <taxon>Stenosarchaea group</taxon>
        <taxon>Halobacteria</taxon>
        <taxon>Halobacteriales</taxon>
        <taxon>Halobacteriaceae</taxon>
        <taxon>Halospeciosus</taxon>
    </lineage>
</organism>
<dbReference type="RefSeq" id="WP_279529839.1">
    <property type="nucleotide sequence ID" value="NZ_CP122312.1"/>
</dbReference>